<protein>
    <submittedName>
        <fullName evidence="1">Uncharacterized protein</fullName>
    </submittedName>
</protein>
<feature type="non-terminal residue" evidence="1">
    <location>
        <position position="1"/>
    </location>
</feature>
<accession>A0A1B6CBH9</accession>
<proteinExistence type="predicted"/>
<organism evidence="1">
    <name type="scientific">Clastoptera arizonana</name>
    <name type="common">Arizona spittle bug</name>
    <dbReference type="NCBI Taxonomy" id="38151"/>
    <lineage>
        <taxon>Eukaryota</taxon>
        <taxon>Metazoa</taxon>
        <taxon>Ecdysozoa</taxon>
        <taxon>Arthropoda</taxon>
        <taxon>Hexapoda</taxon>
        <taxon>Insecta</taxon>
        <taxon>Pterygota</taxon>
        <taxon>Neoptera</taxon>
        <taxon>Paraneoptera</taxon>
        <taxon>Hemiptera</taxon>
        <taxon>Auchenorrhyncha</taxon>
        <taxon>Cercopoidea</taxon>
        <taxon>Clastopteridae</taxon>
        <taxon>Clastoptera</taxon>
    </lineage>
</organism>
<dbReference type="AlphaFoldDB" id="A0A1B6CBH9"/>
<name>A0A1B6CBH9_9HEMI</name>
<reference evidence="1" key="1">
    <citation type="submission" date="2015-12" db="EMBL/GenBank/DDBJ databases">
        <title>De novo transcriptome assembly of four potential Pierce s Disease insect vectors from Arizona vineyards.</title>
        <authorList>
            <person name="Tassone E.E."/>
        </authorList>
    </citation>
    <scope>NUCLEOTIDE SEQUENCE</scope>
</reference>
<gene>
    <name evidence="1" type="ORF">g.3258</name>
</gene>
<sequence>DDEENDVSVRASSDARRRLAEESMQFNLKNNIFCELFPSLAELSKEILEFLETNRSEEMGNPQTVAEQQSNNNEDEMANLLALPEQQVTYSWEEAHVFVIVLPEEQDEDILLMILGVLILHYFEYFWML</sequence>
<dbReference type="EMBL" id="GEDC01026480">
    <property type="protein sequence ID" value="JAS10818.1"/>
    <property type="molecule type" value="Transcribed_RNA"/>
</dbReference>
<evidence type="ECO:0000313" key="1">
    <source>
        <dbReference type="EMBL" id="JAS10818.1"/>
    </source>
</evidence>